<evidence type="ECO:0000313" key="6">
    <source>
        <dbReference type="EMBL" id="OOH97803.1"/>
    </source>
</evidence>
<dbReference type="Pfam" id="PF00753">
    <property type="entry name" value="Lactamase_B"/>
    <property type="match status" value="1"/>
</dbReference>
<keyword evidence="4" id="KW-0862">Zinc</keyword>
<dbReference type="GeneID" id="48544294"/>
<dbReference type="GO" id="GO:0046872">
    <property type="term" value="F:metal ion binding"/>
    <property type="evidence" value="ECO:0007669"/>
    <property type="project" value="UniProtKB-KW"/>
</dbReference>
<dbReference type="InterPro" id="IPR001279">
    <property type="entry name" value="Metallo-B-lactamas"/>
</dbReference>
<dbReference type="SMART" id="SM00849">
    <property type="entry name" value="Lactamase_B"/>
    <property type="match status" value="1"/>
</dbReference>
<dbReference type="EMBL" id="MPOG01000001">
    <property type="protein sequence ID" value="OOH97803.1"/>
    <property type="molecule type" value="Genomic_DNA"/>
</dbReference>
<comment type="similarity">
    <text evidence="1">Belongs to the metallo-beta-lactamase superfamily.</text>
</comment>
<dbReference type="RefSeq" id="WP_016198562.1">
    <property type="nucleotide sequence ID" value="NZ_CP014338.1"/>
</dbReference>
<reference evidence="6 7" key="1">
    <citation type="submission" date="2016-11" db="EMBL/GenBank/DDBJ databases">
        <title>Genome sequence and comparative genomic analysis of clinical strain Elizabethkingia meningoseptica 61421 PRCM.</title>
        <authorList>
            <person name="Wang M."/>
            <person name="Hu S."/>
            <person name="Cao L."/>
            <person name="Jiang T."/>
            <person name="Zhou Y."/>
            <person name="Ming D."/>
        </authorList>
    </citation>
    <scope>NUCLEOTIDE SEQUENCE [LARGE SCALE GENOMIC DNA]</scope>
    <source>
        <strain evidence="6 7">61421 PRCM</strain>
    </source>
</reference>
<sequence length="288" mass="33066">MKLYPIETGNFKLDGGAMFGVVPKSIWQKTNPADSKNLIDLGMRCLLIEDGKNLILIDNGIGNKQDEKFFGHYDLWGDATLEKSLSKYGFVKDDITDVFLTHLHFDHCGGSVEWNDNKDGYRTAFKNARYWSNKGHWEWATEPNPREKASFLRENILPIQESGQLNYVPLPKTGNYGFAPDLKMDIIFVDGHTEKQMLPVIKYQEKTIVFAADLIPTVGHIPLVYVMGYDTRPLLTVSEKEKFLKQAVDNEYILFFEHDAHHELATLKMTEKGVRLDETFKFNDVFGY</sequence>
<protein>
    <submittedName>
        <fullName evidence="6">MBL fold metallo-hydrolase</fullName>
    </submittedName>
</protein>
<name>A0A1V3U449_ELIME</name>
<dbReference type="eggNOG" id="COG0491">
    <property type="taxonomic scope" value="Bacteria"/>
</dbReference>
<accession>A0A1V3U449</accession>
<dbReference type="GO" id="GO:0016787">
    <property type="term" value="F:hydrolase activity"/>
    <property type="evidence" value="ECO:0007669"/>
    <property type="project" value="UniProtKB-KW"/>
</dbReference>
<keyword evidence="2" id="KW-0479">Metal-binding</keyword>
<dbReference type="InterPro" id="IPR051013">
    <property type="entry name" value="MBL_superfamily_lactonases"/>
</dbReference>
<evidence type="ECO:0000313" key="7">
    <source>
        <dbReference type="Proteomes" id="UP000188947"/>
    </source>
</evidence>
<proteinExistence type="inferred from homology"/>
<dbReference type="KEGG" id="emg:BBD33_01715"/>
<dbReference type="Proteomes" id="UP000188947">
    <property type="component" value="Unassembled WGS sequence"/>
</dbReference>
<evidence type="ECO:0000256" key="3">
    <source>
        <dbReference type="ARBA" id="ARBA00022801"/>
    </source>
</evidence>
<evidence type="ECO:0000256" key="1">
    <source>
        <dbReference type="ARBA" id="ARBA00007749"/>
    </source>
</evidence>
<gene>
    <name evidence="6" type="ORF">BMF97_00590</name>
</gene>
<dbReference type="CDD" id="cd16281">
    <property type="entry name" value="metallo-hydrolase-like_MBL-fold"/>
    <property type="match status" value="1"/>
</dbReference>
<dbReference type="AlphaFoldDB" id="A0A1V3U449"/>
<feature type="domain" description="Metallo-beta-lactamase" evidence="5">
    <location>
        <begin position="42"/>
        <end position="258"/>
    </location>
</feature>
<evidence type="ECO:0000259" key="5">
    <source>
        <dbReference type="SMART" id="SM00849"/>
    </source>
</evidence>
<dbReference type="SUPFAM" id="SSF56281">
    <property type="entry name" value="Metallo-hydrolase/oxidoreductase"/>
    <property type="match status" value="1"/>
</dbReference>
<dbReference type="PANTHER" id="PTHR42978">
    <property type="entry name" value="QUORUM-QUENCHING LACTONASE YTNP-RELATED-RELATED"/>
    <property type="match status" value="1"/>
</dbReference>
<evidence type="ECO:0000256" key="2">
    <source>
        <dbReference type="ARBA" id="ARBA00022723"/>
    </source>
</evidence>
<evidence type="ECO:0000256" key="4">
    <source>
        <dbReference type="ARBA" id="ARBA00022833"/>
    </source>
</evidence>
<dbReference type="OrthoDB" id="9802897at2"/>
<dbReference type="Gene3D" id="3.60.15.10">
    <property type="entry name" value="Ribonuclease Z/Hydroxyacylglutathione hydrolase-like"/>
    <property type="match status" value="1"/>
</dbReference>
<keyword evidence="3 6" id="KW-0378">Hydrolase</keyword>
<keyword evidence="7" id="KW-1185">Reference proteome</keyword>
<dbReference type="STRING" id="238.BBD35_03520"/>
<organism evidence="6 7">
    <name type="scientific">Elizabethkingia meningoseptica</name>
    <name type="common">Chryseobacterium meningosepticum</name>
    <dbReference type="NCBI Taxonomy" id="238"/>
    <lineage>
        <taxon>Bacteria</taxon>
        <taxon>Pseudomonadati</taxon>
        <taxon>Bacteroidota</taxon>
        <taxon>Flavobacteriia</taxon>
        <taxon>Flavobacteriales</taxon>
        <taxon>Weeksellaceae</taxon>
        <taxon>Elizabethkingia</taxon>
    </lineage>
</organism>
<dbReference type="InterPro" id="IPR036866">
    <property type="entry name" value="RibonucZ/Hydroxyglut_hydro"/>
</dbReference>
<dbReference type="PANTHER" id="PTHR42978:SF6">
    <property type="entry name" value="QUORUM-QUENCHING LACTONASE YTNP-RELATED"/>
    <property type="match status" value="1"/>
</dbReference>
<comment type="caution">
    <text evidence="6">The sequence shown here is derived from an EMBL/GenBank/DDBJ whole genome shotgun (WGS) entry which is preliminary data.</text>
</comment>